<organism evidence="1 2">
    <name type="scientific">Rhynocoris fuscipes</name>
    <dbReference type="NCBI Taxonomy" id="488301"/>
    <lineage>
        <taxon>Eukaryota</taxon>
        <taxon>Metazoa</taxon>
        <taxon>Ecdysozoa</taxon>
        <taxon>Arthropoda</taxon>
        <taxon>Hexapoda</taxon>
        <taxon>Insecta</taxon>
        <taxon>Pterygota</taxon>
        <taxon>Neoptera</taxon>
        <taxon>Paraneoptera</taxon>
        <taxon>Hemiptera</taxon>
        <taxon>Heteroptera</taxon>
        <taxon>Panheteroptera</taxon>
        <taxon>Cimicomorpha</taxon>
        <taxon>Reduviidae</taxon>
        <taxon>Harpactorinae</taxon>
        <taxon>Harpactorini</taxon>
        <taxon>Rhynocoris</taxon>
    </lineage>
</organism>
<comment type="caution">
    <text evidence="1">The sequence shown here is derived from an EMBL/GenBank/DDBJ whole genome shotgun (WGS) entry which is preliminary data.</text>
</comment>
<accession>A0AAW1DNM1</accession>
<keyword evidence="2" id="KW-1185">Reference proteome</keyword>
<dbReference type="EMBL" id="JAPXFL010000002">
    <property type="protein sequence ID" value="KAK9510522.1"/>
    <property type="molecule type" value="Genomic_DNA"/>
</dbReference>
<name>A0AAW1DNM1_9HEMI</name>
<dbReference type="Proteomes" id="UP001461498">
    <property type="component" value="Unassembled WGS sequence"/>
</dbReference>
<sequence length="120" mass="13607">MSFSYFYNTVFGGETPQIPPQISDFIGNKLQDWNGPNLDNLRSLIKPKIPPTPPLRIHGSYKYSNRVLEGDIERLGFHPGRTLFRLNISSNDRIRKQNLFHASSVIASQFGLCCPKTNQA</sequence>
<dbReference type="AlphaFoldDB" id="A0AAW1DNM1"/>
<gene>
    <name evidence="1" type="ORF">O3M35_005287</name>
</gene>
<evidence type="ECO:0000313" key="1">
    <source>
        <dbReference type="EMBL" id="KAK9510522.1"/>
    </source>
</evidence>
<protein>
    <submittedName>
        <fullName evidence="1">Uncharacterized protein</fullName>
    </submittedName>
</protein>
<proteinExistence type="predicted"/>
<reference evidence="1 2" key="1">
    <citation type="submission" date="2022-12" db="EMBL/GenBank/DDBJ databases">
        <title>Chromosome-level genome assembly of true bugs.</title>
        <authorList>
            <person name="Ma L."/>
            <person name="Li H."/>
        </authorList>
    </citation>
    <scope>NUCLEOTIDE SEQUENCE [LARGE SCALE GENOMIC DNA]</scope>
    <source>
        <strain evidence="1">Lab_2022b</strain>
    </source>
</reference>
<evidence type="ECO:0000313" key="2">
    <source>
        <dbReference type="Proteomes" id="UP001461498"/>
    </source>
</evidence>